<dbReference type="InterPro" id="IPR029058">
    <property type="entry name" value="AB_hydrolase_fold"/>
</dbReference>
<gene>
    <name evidence="3" type="ORF">GYA93_22975</name>
</gene>
<dbReference type="GO" id="GO:0016787">
    <property type="term" value="F:hydrolase activity"/>
    <property type="evidence" value="ECO:0007669"/>
    <property type="project" value="UniProtKB-KW"/>
</dbReference>
<evidence type="ECO:0000313" key="4">
    <source>
        <dbReference type="Proteomes" id="UP000466307"/>
    </source>
</evidence>
<evidence type="ECO:0000259" key="2">
    <source>
        <dbReference type="Pfam" id="PF12697"/>
    </source>
</evidence>
<dbReference type="InterPro" id="IPR000073">
    <property type="entry name" value="AB_hydrolase_1"/>
</dbReference>
<dbReference type="PANTHER" id="PTHR22946:SF12">
    <property type="entry name" value="CONIDIAL PIGMENT BIOSYNTHESIS PROTEIN AYG1 (AFU_ORTHOLOGUE AFUA_2G17550)"/>
    <property type="match status" value="1"/>
</dbReference>
<keyword evidence="3" id="KW-0378">Hydrolase</keyword>
<accession>A0A7K3LVT0</accession>
<dbReference type="InterPro" id="IPR006311">
    <property type="entry name" value="TAT_signal"/>
</dbReference>
<dbReference type="PROSITE" id="PS51318">
    <property type="entry name" value="TAT"/>
    <property type="match status" value="1"/>
</dbReference>
<evidence type="ECO:0000313" key="3">
    <source>
        <dbReference type="EMBL" id="NDK92398.1"/>
    </source>
</evidence>
<dbReference type="Pfam" id="PF12697">
    <property type="entry name" value="Abhydrolase_6"/>
    <property type="match status" value="1"/>
</dbReference>
<dbReference type="RefSeq" id="WP_059039690.1">
    <property type="nucleotide sequence ID" value="NZ_JAADZU010000119.1"/>
</dbReference>
<dbReference type="PROSITE" id="PS51257">
    <property type="entry name" value="PROKAR_LIPOPROTEIN"/>
    <property type="match status" value="1"/>
</dbReference>
<proteinExistence type="inferred from homology"/>
<dbReference type="PANTHER" id="PTHR22946">
    <property type="entry name" value="DIENELACTONE HYDROLASE DOMAIN-CONTAINING PROTEIN-RELATED"/>
    <property type="match status" value="1"/>
</dbReference>
<dbReference type="Gene3D" id="3.40.50.1820">
    <property type="entry name" value="alpha/beta hydrolase"/>
    <property type="match status" value="1"/>
</dbReference>
<sequence length="467" mass="49740">MLARRHFLTAATAGLGLLAAGCSTDNSSGTSAQPSVPPVSTVPPAPGAGELKVSSFQLFTQEDLNFQSMIALGASGISAAVGEVLTAVNQANAAPGGASYQSVYDAWIASGNLLTQQADEALKAGHKVTASARYMRAAQYYNQALFWVLGTSTPGAEAQVYGSMNAAWTAANSLARPAPESVSVPYEDHPLPGWFFSGGSGTRPVVIMNNGSDGQNVDMLAEGGDAALERGYHVFIFEGPGQGSMLFEHNIVFRPDWEKVITPIVDYLGGRDDVDKDKIVLHGISLGGYFVARAAAYEHRLAAVIADPGLDSSWRAFPESIKKIAEAGPAEVVNKIWADDVIAGASPQESFALRKRLEIYTAEAHDEAAAGQIPTDWYGISRRVQEFTLSPEQMAAITSPTLVTDYVEDIFFGDGPTALYDGLTVEKKKFIRFGETNGAQYHDAPVASQYVGEVILDWVDETIGYQG</sequence>
<keyword evidence="4" id="KW-1185">Reference proteome</keyword>
<protein>
    <submittedName>
        <fullName evidence="3">Alpha/beta fold hydrolase</fullName>
    </submittedName>
</protein>
<dbReference type="Gene3D" id="1.20.1440.110">
    <property type="entry name" value="acylaminoacyl peptidase"/>
    <property type="match status" value="1"/>
</dbReference>
<organism evidence="3 4">
    <name type="scientific">Gordonia desulfuricans</name>
    <dbReference type="NCBI Taxonomy" id="89051"/>
    <lineage>
        <taxon>Bacteria</taxon>
        <taxon>Bacillati</taxon>
        <taxon>Actinomycetota</taxon>
        <taxon>Actinomycetes</taxon>
        <taxon>Mycobacteriales</taxon>
        <taxon>Gordoniaceae</taxon>
        <taxon>Gordonia</taxon>
    </lineage>
</organism>
<evidence type="ECO:0000256" key="1">
    <source>
        <dbReference type="ARBA" id="ARBA00038115"/>
    </source>
</evidence>
<reference evidence="3 4" key="1">
    <citation type="submission" date="2020-01" db="EMBL/GenBank/DDBJ databases">
        <title>Investigation of new actinobacteria for the biodesulphurisation of diesel fuel.</title>
        <authorList>
            <person name="Athi Narayanan S.M."/>
        </authorList>
    </citation>
    <scope>NUCLEOTIDE SEQUENCE [LARGE SCALE GENOMIC DNA]</scope>
    <source>
        <strain evidence="3 4">213E</strain>
    </source>
</reference>
<comment type="similarity">
    <text evidence="1">Belongs to the AB hydrolase superfamily. FUS2 hydrolase family.</text>
</comment>
<dbReference type="SUPFAM" id="SSF53474">
    <property type="entry name" value="alpha/beta-Hydrolases"/>
    <property type="match status" value="1"/>
</dbReference>
<dbReference type="Proteomes" id="UP000466307">
    <property type="component" value="Unassembled WGS sequence"/>
</dbReference>
<name>A0A7K3LVT0_9ACTN</name>
<dbReference type="InterPro" id="IPR050261">
    <property type="entry name" value="FrsA_esterase"/>
</dbReference>
<feature type="domain" description="AB hydrolase-1" evidence="2">
    <location>
        <begin position="226"/>
        <end position="340"/>
    </location>
</feature>
<dbReference type="AlphaFoldDB" id="A0A7K3LVT0"/>
<comment type="caution">
    <text evidence="3">The sequence shown here is derived from an EMBL/GenBank/DDBJ whole genome shotgun (WGS) entry which is preliminary data.</text>
</comment>
<dbReference type="EMBL" id="JAADZU010000119">
    <property type="protein sequence ID" value="NDK92398.1"/>
    <property type="molecule type" value="Genomic_DNA"/>
</dbReference>